<feature type="region of interest" description="Disordered" evidence="1">
    <location>
        <begin position="1"/>
        <end position="90"/>
    </location>
</feature>
<accession>A0A0K0CV67</accession>
<dbReference type="AlphaFoldDB" id="A0A0K0CV67"/>
<evidence type="ECO:0000313" key="2">
    <source>
        <dbReference type="Proteomes" id="UP000035642"/>
    </source>
</evidence>
<evidence type="ECO:0000256" key="1">
    <source>
        <dbReference type="SAM" id="MobiDB-lite"/>
    </source>
</evidence>
<reference evidence="3" key="2">
    <citation type="submission" date="2017-02" db="UniProtKB">
        <authorList>
            <consortium name="WormBaseParasite"/>
        </authorList>
    </citation>
    <scope>IDENTIFICATION</scope>
</reference>
<sequence>MTPTTSSDIEYEIVEIEVDENGNEILSEEAKESGHHKNEHQQKSIEVLKSSEEQSGDDVRRHSRQESTVEHSLAVTHENERQQRKKLVKEQKRALNLPDSVEVEYLDSGWSFVCPIRSHFKPPLTDELTAV</sequence>
<protein>
    <submittedName>
        <fullName evidence="3">Uncharacterized protein</fullName>
    </submittedName>
</protein>
<organism evidence="2 3">
    <name type="scientific">Angiostrongylus cantonensis</name>
    <name type="common">Rat lungworm</name>
    <dbReference type="NCBI Taxonomy" id="6313"/>
    <lineage>
        <taxon>Eukaryota</taxon>
        <taxon>Metazoa</taxon>
        <taxon>Ecdysozoa</taxon>
        <taxon>Nematoda</taxon>
        <taxon>Chromadorea</taxon>
        <taxon>Rhabditida</taxon>
        <taxon>Rhabditina</taxon>
        <taxon>Rhabditomorpha</taxon>
        <taxon>Strongyloidea</taxon>
        <taxon>Metastrongylidae</taxon>
        <taxon>Angiostrongylus</taxon>
    </lineage>
</organism>
<dbReference type="Proteomes" id="UP000035642">
    <property type="component" value="Unassembled WGS sequence"/>
</dbReference>
<dbReference type="WBParaSite" id="ACAC_0000119301-mRNA-1">
    <property type="protein sequence ID" value="ACAC_0000119301-mRNA-1"/>
    <property type="gene ID" value="ACAC_0000119301"/>
</dbReference>
<feature type="compositionally biased region" description="Basic and acidic residues" evidence="1">
    <location>
        <begin position="49"/>
        <end position="69"/>
    </location>
</feature>
<feature type="compositionally biased region" description="Acidic residues" evidence="1">
    <location>
        <begin position="9"/>
        <end position="22"/>
    </location>
</feature>
<feature type="compositionally biased region" description="Basic and acidic residues" evidence="1">
    <location>
        <begin position="77"/>
        <end position="90"/>
    </location>
</feature>
<reference evidence="2" key="1">
    <citation type="submission" date="2012-09" db="EMBL/GenBank/DDBJ databases">
        <authorList>
            <person name="Martin A.A."/>
        </authorList>
    </citation>
    <scope>NUCLEOTIDE SEQUENCE</scope>
</reference>
<feature type="compositionally biased region" description="Basic and acidic residues" evidence="1">
    <location>
        <begin position="28"/>
        <end position="43"/>
    </location>
</feature>
<name>A0A0K0CV67_ANGCA</name>
<proteinExistence type="predicted"/>
<keyword evidence="2" id="KW-1185">Reference proteome</keyword>
<evidence type="ECO:0000313" key="3">
    <source>
        <dbReference type="WBParaSite" id="ACAC_0000119301-mRNA-1"/>
    </source>
</evidence>